<gene>
    <name evidence="2" type="ORF">H6G03_35485</name>
</gene>
<feature type="domain" description="Calcineurin-like phosphoesterase" evidence="1">
    <location>
        <begin position="1"/>
        <end position="214"/>
    </location>
</feature>
<evidence type="ECO:0000259" key="1">
    <source>
        <dbReference type="Pfam" id="PF00149"/>
    </source>
</evidence>
<dbReference type="InterPro" id="IPR004843">
    <property type="entry name" value="Calcineurin-like_PHP"/>
</dbReference>
<name>A0A926VPL8_9CYAN</name>
<dbReference type="PANTHER" id="PTHR37844:SF2">
    <property type="entry name" value="SER_THR PROTEIN PHOSPHATASE SUPERFAMILY (AFU_ORTHOLOGUE AFUA_1G14840)"/>
    <property type="match status" value="1"/>
</dbReference>
<dbReference type="EMBL" id="JACJPW010000188">
    <property type="protein sequence ID" value="MBD2186299.1"/>
    <property type="molecule type" value="Genomic_DNA"/>
</dbReference>
<dbReference type="SUPFAM" id="SSF56300">
    <property type="entry name" value="Metallo-dependent phosphatases"/>
    <property type="match status" value="1"/>
</dbReference>
<dbReference type="InterPro" id="IPR029052">
    <property type="entry name" value="Metallo-depent_PP-like"/>
</dbReference>
<reference evidence="2" key="1">
    <citation type="journal article" date="2015" name="ISME J.">
        <title>Draft Genome Sequence of Streptomyces incarnatus NRRL8089, which Produces the Nucleoside Antibiotic Sinefungin.</title>
        <authorList>
            <person name="Oshima K."/>
            <person name="Hattori M."/>
            <person name="Shimizu H."/>
            <person name="Fukuda K."/>
            <person name="Nemoto M."/>
            <person name="Inagaki K."/>
            <person name="Tamura T."/>
        </authorList>
    </citation>
    <scope>NUCLEOTIDE SEQUENCE</scope>
    <source>
        <strain evidence="2">FACHB-1375</strain>
    </source>
</reference>
<dbReference type="Proteomes" id="UP000641646">
    <property type="component" value="Unassembled WGS sequence"/>
</dbReference>
<dbReference type="Gene3D" id="3.60.21.10">
    <property type="match status" value="1"/>
</dbReference>
<sequence>MKLHILSDLHIEFEQFTPLVTNADVIILAGDIHVGKKGVDWAKHYFPDLPVIYVLGNHEYYGKAFPKHIDDLKRSAEGTNIHILENDSLIINDIKFLGCTLWTDFSLFGDPKIAGYEATRIMTDYRKIRVSPDYRKLRSIDTAIIHNKSLRWLGEELLNNQNNKIVVITHHAPSKRSLAVCDRDDILSAAYASNLDKFVEESSISLWIHGHIHCQHDYLLGSTRVICNPRGYPDERNKNFIPDLEIEF</sequence>
<comment type="caution">
    <text evidence="2">The sequence shown here is derived from an EMBL/GenBank/DDBJ whole genome shotgun (WGS) entry which is preliminary data.</text>
</comment>
<organism evidence="2 3">
    <name type="scientific">Aerosakkonema funiforme FACHB-1375</name>
    <dbReference type="NCBI Taxonomy" id="2949571"/>
    <lineage>
        <taxon>Bacteria</taxon>
        <taxon>Bacillati</taxon>
        <taxon>Cyanobacteriota</taxon>
        <taxon>Cyanophyceae</taxon>
        <taxon>Oscillatoriophycideae</taxon>
        <taxon>Aerosakkonematales</taxon>
        <taxon>Aerosakkonemataceae</taxon>
        <taxon>Aerosakkonema</taxon>
    </lineage>
</organism>
<proteinExistence type="predicted"/>
<accession>A0A926VPL8</accession>
<dbReference type="GO" id="GO:0016787">
    <property type="term" value="F:hydrolase activity"/>
    <property type="evidence" value="ECO:0007669"/>
    <property type="project" value="InterPro"/>
</dbReference>
<dbReference type="PANTHER" id="PTHR37844">
    <property type="entry name" value="SER/THR PROTEIN PHOSPHATASE SUPERFAMILY (AFU_ORTHOLOGUE AFUA_1G14840)"/>
    <property type="match status" value="1"/>
</dbReference>
<evidence type="ECO:0000313" key="3">
    <source>
        <dbReference type="Proteomes" id="UP000641646"/>
    </source>
</evidence>
<evidence type="ECO:0000313" key="2">
    <source>
        <dbReference type="EMBL" id="MBD2186299.1"/>
    </source>
</evidence>
<keyword evidence="3" id="KW-1185">Reference proteome</keyword>
<reference evidence="2" key="2">
    <citation type="submission" date="2020-08" db="EMBL/GenBank/DDBJ databases">
        <authorList>
            <person name="Chen M."/>
            <person name="Teng W."/>
            <person name="Zhao L."/>
            <person name="Hu C."/>
            <person name="Zhou Y."/>
            <person name="Han B."/>
            <person name="Song L."/>
            <person name="Shu W."/>
        </authorList>
    </citation>
    <scope>NUCLEOTIDE SEQUENCE</scope>
    <source>
        <strain evidence="2">FACHB-1375</strain>
    </source>
</reference>
<dbReference type="AlphaFoldDB" id="A0A926VPL8"/>
<protein>
    <submittedName>
        <fullName evidence="2">Metallophosphoesterase</fullName>
    </submittedName>
</protein>
<dbReference type="RefSeq" id="WP_190475484.1">
    <property type="nucleotide sequence ID" value="NZ_JACJPW010000188.1"/>
</dbReference>
<dbReference type="Pfam" id="PF00149">
    <property type="entry name" value="Metallophos"/>
    <property type="match status" value="1"/>
</dbReference>